<sequence>MINIKSGFNKLLKDVEESSPNLKSALSEIAPICICISIKGHQKIYLVIDNDNSDITFQHQNHDFEIKGTLIELLRVLASGNINKNLIYGDSELAIVFFNAIYKSNIDLIYLIDKYFGNLPAVFTYAIVNKIFKSSEVYDDKKQRKIRRRLRDIAIRIDRIEALRGS</sequence>
<accession>A0A520N6T9</accession>
<name>A0A520N6T9_9GAMM</name>
<evidence type="ECO:0000313" key="2">
    <source>
        <dbReference type="Proteomes" id="UP000315283"/>
    </source>
</evidence>
<reference evidence="1 2" key="1">
    <citation type="submission" date="2019-02" db="EMBL/GenBank/DDBJ databases">
        <title>Prokaryotic population dynamics and viral predation in marine succession experiment using metagenomics: the confinement effect.</title>
        <authorList>
            <person name="Haro-Moreno J.M."/>
            <person name="Rodriguez-Valera F."/>
            <person name="Lopez-Perez M."/>
        </authorList>
    </citation>
    <scope>NUCLEOTIDE SEQUENCE [LARGE SCALE GENOMIC DNA]</scope>
    <source>
        <strain evidence="1">MED-G164</strain>
    </source>
</reference>
<dbReference type="AlphaFoldDB" id="A0A520N6T9"/>
<dbReference type="Proteomes" id="UP000315283">
    <property type="component" value="Unassembled WGS sequence"/>
</dbReference>
<evidence type="ECO:0008006" key="3">
    <source>
        <dbReference type="Google" id="ProtNLM"/>
    </source>
</evidence>
<protein>
    <recommendedName>
        <fullName evidence="3">SCP2 domain-containing protein</fullName>
    </recommendedName>
</protein>
<organism evidence="1 2">
    <name type="scientific">SAR86 cluster bacterium</name>
    <dbReference type="NCBI Taxonomy" id="2030880"/>
    <lineage>
        <taxon>Bacteria</taxon>
        <taxon>Pseudomonadati</taxon>
        <taxon>Pseudomonadota</taxon>
        <taxon>Gammaproteobacteria</taxon>
        <taxon>SAR86 cluster</taxon>
    </lineage>
</organism>
<dbReference type="EMBL" id="SHBJ01000003">
    <property type="protein sequence ID" value="RZO29109.1"/>
    <property type="molecule type" value="Genomic_DNA"/>
</dbReference>
<gene>
    <name evidence="1" type="ORF">EVA97_00740</name>
</gene>
<proteinExistence type="predicted"/>
<comment type="caution">
    <text evidence="1">The sequence shown here is derived from an EMBL/GenBank/DDBJ whole genome shotgun (WGS) entry which is preliminary data.</text>
</comment>
<evidence type="ECO:0000313" key="1">
    <source>
        <dbReference type="EMBL" id="RZO29109.1"/>
    </source>
</evidence>